<dbReference type="NCBIfam" id="TIGR00229">
    <property type="entry name" value="sensory_box"/>
    <property type="match status" value="1"/>
</dbReference>
<dbReference type="AlphaFoldDB" id="A0A1I5F6G5"/>
<name>A0A1I5F6G5_9RHOB</name>
<dbReference type="PROSITE" id="PS50109">
    <property type="entry name" value="HIS_KIN"/>
    <property type="match status" value="1"/>
</dbReference>
<dbReference type="Proteomes" id="UP000198599">
    <property type="component" value="Unassembled WGS sequence"/>
</dbReference>
<dbReference type="PANTHER" id="PTHR43065:SF42">
    <property type="entry name" value="TWO-COMPONENT SENSOR PPRA"/>
    <property type="match status" value="1"/>
</dbReference>
<dbReference type="InterPro" id="IPR036097">
    <property type="entry name" value="HisK_dim/P_sf"/>
</dbReference>
<dbReference type="Pfam" id="PF02518">
    <property type="entry name" value="HATPase_c"/>
    <property type="match status" value="1"/>
</dbReference>
<dbReference type="SUPFAM" id="SSF52172">
    <property type="entry name" value="CheY-like"/>
    <property type="match status" value="1"/>
</dbReference>
<keyword evidence="5" id="KW-0547">Nucleotide-binding</keyword>
<feature type="modified residue" description="4-aspartylphosphate" evidence="11">
    <location>
        <position position="473"/>
    </location>
</feature>
<comment type="function">
    <text evidence="9">Putative oxygen sensor; modulates the activity of FixJ, a transcriptional activator of nitrogen fixation fixK gene. FixL probably acts as a kinase that phosphorylates FixJ.</text>
</comment>
<dbReference type="EMBL" id="FOVP01000018">
    <property type="protein sequence ID" value="SFO19337.1"/>
    <property type="molecule type" value="Genomic_DNA"/>
</dbReference>
<dbReference type="PANTHER" id="PTHR43065">
    <property type="entry name" value="SENSOR HISTIDINE KINASE"/>
    <property type="match status" value="1"/>
</dbReference>
<evidence type="ECO:0000256" key="3">
    <source>
        <dbReference type="ARBA" id="ARBA00022553"/>
    </source>
</evidence>
<dbReference type="InterPro" id="IPR003594">
    <property type="entry name" value="HATPase_dom"/>
</dbReference>
<dbReference type="InterPro" id="IPR001789">
    <property type="entry name" value="Sig_transdc_resp-reg_receiver"/>
</dbReference>
<dbReference type="STRING" id="1005928.SAMN04487859_118102"/>
<dbReference type="CDD" id="cd00130">
    <property type="entry name" value="PAS"/>
    <property type="match status" value="1"/>
</dbReference>
<comment type="catalytic activity">
    <reaction evidence="1">
        <text>ATP + protein L-histidine = ADP + protein N-phospho-L-histidine.</text>
        <dbReference type="EC" id="2.7.13.3"/>
    </reaction>
</comment>
<dbReference type="SUPFAM" id="SSF47384">
    <property type="entry name" value="Homodimeric domain of signal transducing histidine kinase"/>
    <property type="match status" value="1"/>
</dbReference>
<sequence length="545" mass="58958">MSGTSARSQLWLASNLKILASLDNETGQPLKNTAQDSALLKAIMDAAVDAMMVTDARGVILRANRAAGQMFGYDIPEMIGQSVSVLMPDAFAALHDGFMSQYTQTGETDIIGIGRDVDGQRKDQSFFPLHISVGEAEVAGDPLFVSILHDLTHRHTTQAALARSQRLDAIGQMTGGIAHDFNNLLTIVIGNLELLEMRDATDQQMPLIRDALEAAELGADLTSRLMVFARKSNLKPVESDLRDLCKGTLNILKRTLGAAYTIKTEFEPGLKPVMVDPVELQSALINLALNARDAMAEKGELLISLGNVTIDDTYMAQETDIASGEYVRLSVSDDGKGMSPEAQRRAFEPFFTTKADSGGTGLGLSMVYGFVRQSGGHITLYSEVGHGTSFGLYFPVARNSAQTGTARADHATPDALPRGDGEVVLIVEDNAKIRKLAVDRIRKLGFQTKEAESGDAAYAMLKAGLQVDVIFSDLVMPGTLSGYELAARIGTEFPSVKILLTSGYASDVVTEKMPHAQRQEILHKPYHYADLAHRLQLLLASRSED</sequence>
<evidence type="ECO:0000259" key="12">
    <source>
        <dbReference type="PROSITE" id="PS50109"/>
    </source>
</evidence>
<dbReference type="FunFam" id="3.30.450.20:FF:000060">
    <property type="entry name" value="Sensor protein FixL"/>
    <property type="match status" value="1"/>
</dbReference>
<dbReference type="Gene3D" id="1.10.287.130">
    <property type="match status" value="1"/>
</dbReference>
<evidence type="ECO:0000256" key="1">
    <source>
        <dbReference type="ARBA" id="ARBA00000085"/>
    </source>
</evidence>
<dbReference type="CDD" id="cd00082">
    <property type="entry name" value="HisKA"/>
    <property type="match status" value="1"/>
</dbReference>
<feature type="domain" description="Response regulatory" evidence="13">
    <location>
        <begin position="423"/>
        <end position="539"/>
    </location>
</feature>
<dbReference type="Gene3D" id="3.40.50.2300">
    <property type="match status" value="1"/>
</dbReference>
<evidence type="ECO:0000256" key="2">
    <source>
        <dbReference type="ARBA" id="ARBA00012438"/>
    </source>
</evidence>
<accession>A0A1I5F6G5</accession>
<dbReference type="InterPro" id="IPR000014">
    <property type="entry name" value="PAS"/>
</dbReference>
<dbReference type="GO" id="GO:0005524">
    <property type="term" value="F:ATP binding"/>
    <property type="evidence" value="ECO:0007669"/>
    <property type="project" value="UniProtKB-KW"/>
</dbReference>
<dbReference type="SMART" id="SM00091">
    <property type="entry name" value="PAS"/>
    <property type="match status" value="1"/>
</dbReference>
<feature type="domain" description="PAS" evidence="14">
    <location>
        <begin position="36"/>
        <end position="106"/>
    </location>
</feature>
<keyword evidence="4" id="KW-0808">Transferase</keyword>
<dbReference type="Gene3D" id="3.30.450.20">
    <property type="entry name" value="PAS domain"/>
    <property type="match status" value="1"/>
</dbReference>
<evidence type="ECO:0000256" key="11">
    <source>
        <dbReference type="PROSITE-ProRule" id="PRU00169"/>
    </source>
</evidence>
<evidence type="ECO:0000313" key="16">
    <source>
        <dbReference type="Proteomes" id="UP000198599"/>
    </source>
</evidence>
<dbReference type="SMART" id="SM00388">
    <property type="entry name" value="HisKA"/>
    <property type="match status" value="1"/>
</dbReference>
<dbReference type="GO" id="GO:0000155">
    <property type="term" value="F:phosphorelay sensor kinase activity"/>
    <property type="evidence" value="ECO:0007669"/>
    <property type="project" value="InterPro"/>
</dbReference>
<dbReference type="InterPro" id="IPR003661">
    <property type="entry name" value="HisK_dim/P_dom"/>
</dbReference>
<keyword evidence="3 11" id="KW-0597">Phosphoprotein</keyword>
<protein>
    <recommendedName>
        <fullName evidence="10">Sensor protein FixL</fullName>
        <ecNumber evidence="2">2.7.13.3</ecNumber>
    </recommendedName>
</protein>
<dbReference type="InterPro" id="IPR035965">
    <property type="entry name" value="PAS-like_dom_sf"/>
</dbReference>
<dbReference type="Pfam" id="PF00989">
    <property type="entry name" value="PAS"/>
    <property type="match status" value="1"/>
</dbReference>
<organism evidence="15 16">
    <name type="scientific">Roseovarius lutimaris</name>
    <dbReference type="NCBI Taxonomy" id="1005928"/>
    <lineage>
        <taxon>Bacteria</taxon>
        <taxon>Pseudomonadati</taxon>
        <taxon>Pseudomonadota</taxon>
        <taxon>Alphaproteobacteria</taxon>
        <taxon>Rhodobacterales</taxon>
        <taxon>Roseobacteraceae</taxon>
        <taxon>Roseovarius</taxon>
    </lineage>
</organism>
<feature type="domain" description="Histidine kinase" evidence="12">
    <location>
        <begin position="176"/>
        <end position="398"/>
    </location>
</feature>
<evidence type="ECO:0000256" key="9">
    <source>
        <dbReference type="ARBA" id="ARBA00059827"/>
    </source>
</evidence>
<dbReference type="InterPro" id="IPR004358">
    <property type="entry name" value="Sig_transdc_His_kin-like_C"/>
</dbReference>
<evidence type="ECO:0000256" key="8">
    <source>
        <dbReference type="ARBA" id="ARBA00023012"/>
    </source>
</evidence>
<proteinExistence type="predicted"/>
<evidence type="ECO:0000256" key="10">
    <source>
        <dbReference type="ARBA" id="ARBA00070616"/>
    </source>
</evidence>
<evidence type="ECO:0000313" key="15">
    <source>
        <dbReference type="EMBL" id="SFO19337.1"/>
    </source>
</evidence>
<evidence type="ECO:0000256" key="7">
    <source>
        <dbReference type="ARBA" id="ARBA00022840"/>
    </source>
</evidence>
<keyword evidence="8" id="KW-0902">Two-component regulatory system</keyword>
<dbReference type="InterPro" id="IPR013767">
    <property type="entry name" value="PAS_fold"/>
</dbReference>
<dbReference type="SMART" id="SM00448">
    <property type="entry name" value="REC"/>
    <property type="match status" value="1"/>
</dbReference>
<dbReference type="PRINTS" id="PR00344">
    <property type="entry name" value="BCTRLSENSOR"/>
</dbReference>
<dbReference type="EC" id="2.7.13.3" evidence="2"/>
<keyword evidence="16" id="KW-1185">Reference proteome</keyword>
<dbReference type="SUPFAM" id="SSF55785">
    <property type="entry name" value="PYP-like sensor domain (PAS domain)"/>
    <property type="match status" value="1"/>
</dbReference>
<evidence type="ECO:0000259" key="13">
    <source>
        <dbReference type="PROSITE" id="PS50110"/>
    </source>
</evidence>
<dbReference type="Pfam" id="PF00512">
    <property type="entry name" value="HisKA"/>
    <property type="match status" value="1"/>
</dbReference>
<dbReference type="InterPro" id="IPR005467">
    <property type="entry name" value="His_kinase_dom"/>
</dbReference>
<dbReference type="Pfam" id="PF00072">
    <property type="entry name" value="Response_reg"/>
    <property type="match status" value="1"/>
</dbReference>
<gene>
    <name evidence="15" type="ORF">SAMN04487859_118102</name>
</gene>
<dbReference type="SUPFAM" id="SSF55874">
    <property type="entry name" value="ATPase domain of HSP90 chaperone/DNA topoisomerase II/histidine kinase"/>
    <property type="match status" value="1"/>
</dbReference>
<dbReference type="InterPro" id="IPR036890">
    <property type="entry name" value="HATPase_C_sf"/>
</dbReference>
<keyword evidence="7" id="KW-0067">ATP-binding</keyword>
<dbReference type="InterPro" id="IPR011006">
    <property type="entry name" value="CheY-like_superfamily"/>
</dbReference>
<dbReference type="GO" id="GO:0006355">
    <property type="term" value="P:regulation of DNA-templated transcription"/>
    <property type="evidence" value="ECO:0007669"/>
    <property type="project" value="InterPro"/>
</dbReference>
<reference evidence="16" key="1">
    <citation type="submission" date="2016-10" db="EMBL/GenBank/DDBJ databases">
        <authorList>
            <person name="Varghese N."/>
            <person name="Submissions S."/>
        </authorList>
    </citation>
    <scope>NUCLEOTIDE SEQUENCE [LARGE SCALE GENOMIC DNA]</scope>
    <source>
        <strain evidence="16">DSM 28463</strain>
    </source>
</reference>
<dbReference type="Gene3D" id="3.30.565.10">
    <property type="entry name" value="Histidine kinase-like ATPase, C-terminal domain"/>
    <property type="match status" value="1"/>
</dbReference>
<dbReference type="PROSITE" id="PS50110">
    <property type="entry name" value="RESPONSE_REGULATORY"/>
    <property type="match status" value="1"/>
</dbReference>
<dbReference type="SMART" id="SM00387">
    <property type="entry name" value="HATPase_c"/>
    <property type="match status" value="1"/>
</dbReference>
<evidence type="ECO:0000256" key="4">
    <source>
        <dbReference type="ARBA" id="ARBA00022679"/>
    </source>
</evidence>
<dbReference type="PROSITE" id="PS50112">
    <property type="entry name" value="PAS"/>
    <property type="match status" value="1"/>
</dbReference>
<keyword evidence="6 15" id="KW-0418">Kinase</keyword>
<evidence type="ECO:0000256" key="5">
    <source>
        <dbReference type="ARBA" id="ARBA00022741"/>
    </source>
</evidence>
<evidence type="ECO:0000259" key="14">
    <source>
        <dbReference type="PROSITE" id="PS50112"/>
    </source>
</evidence>
<evidence type="ECO:0000256" key="6">
    <source>
        <dbReference type="ARBA" id="ARBA00022777"/>
    </source>
</evidence>